<feature type="transmembrane region" description="Helical" evidence="1">
    <location>
        <begin position="39"/>
        <end position="59"/>
    </location>
</feature>
<keyword evidence="1" id="KW-1133">Transmembrane helix</keyword>
<protein>
    <submittedName>
        <fullName evidence="2">S-4TM family putative pore-forming effector</fullName>
    </submittedName>
</protein>
<keyword evidence="3" id="KW-1185">Reference proteome</keyword>
<evidence type="ECO:0000313" key="2">
    <source>
        <dbReference type="EMBL" id="WIM99856.1"/>
    </source>
</evidence>
<name>A0ABY8WS77_9ACTN</name>
<keyword evidence="1" id="KW-0472">Membrane</keyword>
<accession>A0ABY8WS77</accession>
<evidence type="ECO:0000256" key="1">
    <source>
        <dbReference type="SAM" id="Phobius"/>
    </source>
</evidence>
<evidence type="ECO:0000313" key="3">
    <source>
        <dbReference type="Proteomes" id="UP001240150"/>
    </source>
</evidence>
<feature type="transmembrane region" description="Helical" evidence="1">
    <location>
        <begin position="65"/>
        <end position="84"/>
    </location>
</feature>
<dbReference type="RefSeq" id="WP_284921295.1">
    <property type="nucleotide sequence ID" value="NZ_CP126980.1"/>
</dbReference>
<dbReference type="InterPro" id="IPR049920">
    <property type="entry name" value="IK1_05631-like"/>
</dbReference>
<dbReference type="Proteomes" id="UP001240150">
    <property type="component" value="Chromosome"/>
</dbReference>
<keyword evidence="1" id="KW-0812">Transmembrane</keyword>
<dbReference type="Pfam" id="PF18159">
    <property type="entry name" value="S_4TM"/>
    <property type="match status" value="1"/>
</dbReference>
<reference evidence="2 3" key="1">
    <citation type="submission" date="2023-06" db="EMBL/GenBank/DDBJ databases">
        <authorList>
            <person name="Yushchuk O."/>
            <person name="Binda E."/>
            <person name="Ruckert-Reed C."/>
            <person name="Fedorenko V."/>
            <person name="Kalinowski J."/>
            <person name="Marinelli F."/>
        </authorList>
    </citation>
    <scope>NUCLEOTIDE SEQUENCE [LARGE SCALE GENOMIC DNA]</scope>
    <source>
        <strain evidence="2 3">NRRL 3884</strain>
    </source>
</reference>
<gene>
    <name evidence="2" type="ORF">ACTOB_003522</name>
</gene>
<feature type="transmembrane region" description="Helical" evidence="1">
    <location>
        <begin position="166"/>
        <end position="193"/>
    </location>
</feature>
<sequence>MSTTGTTQPRIFEAQNTVDARRLVAAQARIYSDTKIFSGTRLCVVIALSIAAGVVAVRYPGLRAVVGVGGGIALLAVSFVTGSVEKRLRTMAAAVQEEFDTRVFGLGWNGLLVDRPPANRIAKAASRYRGDRDADWYDDTLGTHRPYDVLICQATNLGWGATMHRYWAWILSALGLLAAGVAIGCGLLAGLGWGGLITAVIAPALSPVKEIAEQIRANFENARSKESTERKVTDLWANGMRGTATPSEADLRALQDKILQFRLTNAFVPDWLDRVFHRRNEAAIRISVQSRVEEARRNGHG</sequence>
<dbReference type="EMBL" id="CP126980">
    <property type="protein sequence ID" value="WIM99856.1"/>
    <property type="molecule type" value="Genomic_DNA"/>
</dbReference>
<proteinExistence type="predicted"/>
<organism evidence="2 3">
    <name type="scientific">Actinoplanes oblitus</name>
    <dbReference type="NCBI Taxonomy" id="3040509"/>
    <lineage>
        <taxon>Bacteria</taxon>
        <taxon>Bacillati</taxon>
        <taxon>Actinomycetota</taxon>
        <taxon>Actinomycetes</taxon>
        <taxon>Micromonosporales</taxon>
        <taxon>Micromonosporaceae</taxon>
        <taxon>Actinoplanes</taxon>
    </lineage>
</organism>